<dbReference type="InterPro" id="IPR002401">
    <property type="entry name" value="Cyt_P450_E_grp-I"/>
</dbReference>
<dbReference type="InterPro" id="IPR036396">
    <property type="entry name" value="Cyt_P450_sf"/>
</dbReference>
<feature type="coiled-coil region" evidence="10">
    <location>
        <begin position="274"/>
        <end position="308"/>
    </location>
</feature>
<dbReference type="PRINTS" id="PR00463">
    <property type="entry name" value="EP450I"/>
</dbReference>
<dbReference type="PANTHER" id="PTHR24296">
    <property type="entry name" value="CYTOCHROME P450"/>
    <property type="match status" value="1"/>
</dbReference>
<keyword evidence="5 9" id="KW-0560">Oxidoreductase</keyword>
<keyword evidence="6 8" id="KW-0408">Iron</keyword>
<dbReference type="GO" id="GO:0004497">
    <property type="term" value="F:monooxygenase activity"/>
    <property type="evidence" value="ECO:0007669"/>
    <property type="project" value="UniProtKB-KW"/>
</dbReference>
<sequence length="527" mass="61018">MNFEKITSSMAITFAYGEMILALFLISFLIIVLHWGWSRNSLRRNRPVLGMLPGLLGNTWRLHEFLTHDVLKKNRGTFEFTGPWFAQMDLIITSDPMNVHYISSKNFSNYPKGPDFRMIMEPLGDGVFNADGDLWKIQRKIIHSVMKHNKFESALENVAHQKMETGLIPVLDHASELGTVVDLQDVLKRFAFDNICLLVLGIDPNYLSVEFPQTVYANAFNTMEQALLYRHIVPKICWKLQKWLQIGEEKKLSRAWKAFDRFLYQRISSRKANMEKKEEEFDLLTAYMAEEEEEEVKENEQISALRKTDKFLRDTAFNFLGAGNDTISSGLVWFFWLVATHPSVENKILKEIKATIVMHKKEEDGERRFFFNTKQVNNLVYLHAALCETLRLYPPVPYNNKIAALADILPSGHHIKKNQMVWISYYAMGRMEEIWGNDCLEFKPERWISEKGCIVHVPSYKFTAFHAGPRNCLGKDKALIQMKMVASAVIGNYHVKVVKDHPVLPRNSIILNMKYGLKVQLSMRSLL</sequence>
<dbReference type="GO" id="GO:0020037">
    <property type="term" value="F:heme binding"/>
    <property type="evidence" value="ECO:0007669"/>
    <property type="project" value="InterPro"/>
</dbReference>
<comment type="similarity">
    <text evidence="2 9">Belongs to the cytochrome P450 family.</text>
</comment>
<dbReference type="GO" id="GO:0016705">
    <property type="term" value="F:oxidoreductase activity, acting on paired donors, with incorporation or reduction of molecular oxygen"/>
    <property type="evidence" value="ECO:0007669"/>
    <property type="project" value="InterPro"/>
</dbReference>
<reference evidence="12 13" key="1">
    <citation type="journal article" date="2017" name="Front. Genet.">
        <title>Draft sequencing of the heterozygous diploid genome of Satsuma (Citrus unshiu Marc.) using a hybrid assembly approach.</title>
        <authorList>
            <person name="Shimizu T."/>
            <person name="Tanizawa Y."/>
            <person name="Mochizuki T."/>
            <person name="Nagasaki H."/>
            <person name="Yoshioka T."/>
            <person name="Toyoda A."/>
            <person name="Fujiyama A."/>
            <person name="Kaminuma E."/>
            <person name="Nakamura Y."/>
        </authorList>
    </citation>
    <scope>NUCLEOTIDE SEQUENCE [LARGE SCALE GENOMIC DNA]</scope>
    <source>
        <strain evidence="13">cv. Miyagawa wase</strain>
    </source>
</reference>
<feature type="binding site" description="axial binding residue" evidence="8">
    <location>
        <position position="472"/>
    </location>
    <ligand>
        <name>heme</name>
        <dbReference type="ChEBI" id="CHEBI:30413"/>
    </ligand>
    <ligandPart>
        <name>Fe</name>
        <dbReference type="ChEBI" id="CHEBI:18248"/>
    </ligandPart>
</feature>
<dbReference type="EMBL" id="BDQV01000969">
    <property type="protein sequence ID" value="GAY68760.1"/>
    <property type="molecule type" value="Genomic_DNA"/>
</dbReference>
<feature type="transmembrane region" description="Helical" evidence="11">
    <location>
        <begin position="12"/>
        <end position="37"/>
    </location>
</feature>
<proteinExistence type="inferred from homology"/>
<evidence type="ECO:0000256" key="7">
    <source>
        <dbReference type="ARBA" id="ARBA00023033"/>
    </source>
</evidence>
<evidence type="ECO:0000256" key="1">
    <source>
        <dbReference type="ARBA" id="ARBA00001971"/>
    </source>
</evidence>
<dbReference type="InterPro" id="IPR017972">
    <property type="entry name" value="Cyt_P450_CS"/>
</dbReference>
<keyword evidence="3 8" id="KW-0349">Heme</keyword>
<evidence type="ECO:0000256" key="10">
    <source>
        <dbReference type="SAM" id="Coils"/>
    </source>
</evidence>
<evidence type="ECO:0000256" key="9">
    <source>
        <dbReference type="RuleBase" id="RU000461"/>
    </source>
</evidence>
<evidence type="ECO:0000256" key="3">
    <source>
        <dbReference type="ARBA" id="ARBA00022617"/>
    </source>
</evidence>
<keyword evidence="11" id="KW-0472">Membrane</keyword>
<dbReference type="STRING" id="55188.A0A2H5QVW6"/>
<evidence type="ECO:0000256" key="2">
    <source>
        <dbReference type="ARBA" id="ARBA00010617"/>
    </source>
</evidence>
<evidence type="ECO:0000256" key="8">
    <source>
        <dbReference type="PIRSR" id="PIRSR602401-1"/>
    </source>
</evidence>
<protein>
    <recommendedName>
        <fullName evidence="14">Cytochrome P450</fullName>
    </recommendedName>
</protein>
<evidence type="ECO:0000256" key="6">
    <source>
        <dbReference type="ARBA" id="ARBA00023004"/>
    </source>
</evidence>
<evidence type="ECO:0000256" key="5">
    <source>
        <dbReference type="ARBA" id="ARBA00023002"/>
    </source>
</evidence>
<dbReference type="Gene3D" id="1.10.630.10">
    <property type="entry name" value="Cytochrome P450"/>
    <property type="match status" value="1"/>
</dbReference>
<dbReference type="InterPro" id="IPR001128">
    <property type="entry name" value="Cyt_P450"/>
</dbReference>
<keyword evidence="13" id="KW-1185">Reference proteome</keyword>
<dbReference type="PROSITE" id="PS00086">
    <property type="entry name" value="CYTOCHROME_P450"/>
    <property type="match status" value="1"/>
</dbReference>
<dbReference type="CDD" id="cd11064">
    <property type="entry name" value="CYP86A"/>
    <property type="match status" value="1"/>
</dbReference>
<dbReference type="PRINTS" id="PR00385">
    <property type="entry name" value="P450"/>
</dbReference>
<accession>A0A2H5QVW6</accession>
<evidence type="ECO:0000313" key="13">
    <source>
        <dbReference type="Proteomes" id="UP000236630"/>
    </source>
</evidence>
<evidence type="ECO:0000256" key="11">
    <source>
        <dbReference type="SAM" id="Phobius"/>
    </source>
</evidence>
<keyword evidence="11" id="KW-1133">Transmembrane helix</keyword>
<gene>
    <name evidence="12" type="ORF">CUMW_266700</name>
</gene>
<dbReference type="SUPFAM" id="SSF48264">
    <property type="entry name" value="Cytochrome P450"/>
    <property type="match status" value="1"/>
</dbReference>
<dbReference type="GO" id="GO:0006629">
    <property type="term" value="P:lipid metabolic process"/>
    <property type="evidence" value="ECO:0007669"/>
    <property type="project" value="UniProtKB-ARBA"/>
</dbReference>
<evidence type="ECO:0000256" key="4">
    <source>
        <dbReference type="ARBA" id="ARBA00022723"/>
    </source>
</evidence>
<keyword evidence="11" id="KW-0812">Transmembrane</keyword>
<dbReference type="AlphaFoldDB" id="A0A2H5QVW6"/>
<keyword evidence="4 8" id="KW-0479">Metal-binding</keyword>
<evidence type="ECO:0000313" key="12">
    <source>
        <dbReference type="EMBL" id="GAY68760.1"/>
    </source>
</evidence>
<dbReference type="GO" id="GO:0005506">
    <property type="term" value="F:iron ion binding"/>
    <property type="evidence" value="ECO:0007669"/>
    <property type="project" value="InterPro"/>
</dbReference>
<dbReference type="Pfam" id="PF00067">
    <property type="entry name" value="p450"/>
    <property type="match status" value="1"/>
</dbReference>
<keyword evidence="10" id="KW-0175">Coiled coil</keyword>
<dbReference type="Proteomes" id="UP000236630">
    <property type="component" value="Unassembled WGS sequence"/>
</dbReference>
<keyword evidence="7 9" id="KW-0503">Monooxygenase</keyword>
<comment type="caution">
    <text evidence="12">The sequence shown here is derived from an EMBL/GenBank/DDBJ whole genome shotgun (WGS) entry which is preliminary data.</text>
</comment>
<name>A0A2H5QVW6_CITUN</name>
<evidence type="ECO:0008006" key="14">
    <source>
        <dbReference type="Google" id="ProtNLM"/>
    </source>
</evidence>
<comment type="cofactor">
    <cofactor evidence="1 8">
        <name>heme</name>
        <dbReference type="ChEBI" id="CHEBI:30413"/>
    </cofactor>
</comment>
<organism evidence="12 13">
    <name type="scientific">Citrus unshiu</name>
    <name type="common">Satsuma mandarin</name>
    <name type="synonym">Citrus nobilis var. unshiu</name>
    <dbReference type="NCBI Taxonomy" id="55188"/>
    <lineage>
        <taxon>Eukaryota</taxon>
        <taxon>Viridiplantae</taxon>
        <taxon>Streptophyta</taxon>
        <taxon>Embryophyta</taxon>
        <taxon>Tracheophyta</taxon>
        <taxon>Spermatophyta</taxon>
        <taxon>Magnoliopsida</taxon>
        <taxon>eudicotyledons</taxon>
        <taxon>Gunneridae</taxon>
        <taxon>Pentapetalae</taxon>
        <taxon>rosids</taxon>
        <taxon>malvids</taxon>
        <taxon>Sapindales</taxon>
        <taxon>Rutaceae</taxon>
        <taxon>Aurantioideae</taxon>
        <taxon>Citrus</taxon>
    </lineage>
</organism>